<evidence type="ECO:0000256" key="6">
    <source>
        <dbReference type="ARBA" id="ARBA00022679"/>
    </source>
</evidence>
<evidence type="ECO:0000256" key="5">
    <source>
        <dbReference type="ARBA" id="ARBA00022490"/>
    </source>
</evidence>
<comment type="subcellular location">
    <subcellularLocation>
        <location evidence="1 16">Cytoplasm</location>
    </subcellularLocation>
</comment>
<dbReference type="InterPro" id="IPR017961">
    <property type="entry name" value="DNA_pol_Y-fam_little_finger"/>
</dbReference>
<evidence type="ECO:0000256" key="9">
    <source>
        <dbReference type="ARBA" id="ARBA00022723"/>
    </source>
</evidence>
<keyword evidence="5 16" id="KW-0963">Cytoplasm</keyword>
<keyword evidence="13 16" id="KW-0238">DNA-binding</keyword>
<dbReference type="PROSITE" id="PS50173">
    <property type="entry name" value="UMUC"/>
    <property type="match status" value="1"/>
</dbReference>
<dbReference type="STRING" id="1166018.FAES_2888"/>
<dbReference type="PATRIC" id="fig|1166018.3.peg.4657"/>
<evidence type="ECO:0000313" key="18">
    <source>
        <dbReference type="EMBL" id="CCH00897.1"/>
    </source>
</evidence>
<dbReference type="CDD" id="cd03586">
    <property type="entry name" value="PolY_Pol_IV_kappa"/>
    <property type="match status" value="1"/>
</dbReference>
<comment type="catalytic activity">
    <reaction evidence="15 16">
        <text>DNA(n) + a 2'-deoxyribonucleoside 5'-triphosphate = DNA(n+1) + diphosphate</text>
        <dbReference type="Rhea" id="RHEA:22508"/>
        <dbReference type="Rhea" id="RHEA-COMP:17339"/>
        <dbReference type="Rhea" id="RHEA-COMP:17340"/>
        <dbReference type="ChEBI" id="CHEBI:33019"/>
        <dbReference type="ChEBI" id="CHEBI:61560"/>
        <dbReference type="ChEBI" id="CHEBI:173112"/>
        <dbReference type="EC" id="2.7.7.7"/>
    </reaction>
</comment>
<dbReference type="GO" id="GO:0005829">
    <property type="term" value="C:cytosol"/>
    <property type="evidence" value="ECO:0007669"/>
    <property type="project" value="TreeGrafter"/>
</dbReference>
<dbReference type="RefSeq" id="WP_015331996.1">
    <property type="nucleotide sequence ID" value="NC_020054.1"/>
</dbReference>
<keyword evidence="19" id="KW-1185">Reference proteome</keyword>
<keyword evidence="9 16" id="KW-0479">Metal-binding</keyword>
<organism evidence="18 19">
    <name type="scientific">Fibrella aestuarina BUZ 2</name>
    <dbReference type="NCBI Taxonomy" id="1166018"/>
    <lineage>
        <taxon>Bacteria</taxon>
        <taxon>Pseudomonadati</taxon>
        <taxon>Bacteroidota</taxon>
        <taxon>Cytophagia</taxon>
        <taxon>Cytophagales</taxon>
        <taxon>Spirosomataceae</taxon>
        <taxon>Fibrella</taxon>
    </lineage>
</organism>
<evidence type="ECO:0000256" key="2">
    <source>
        <dbReference type="ARBA" id="ARBA00010945"/>
    </source>
</evidence>
<keyword evidence="4 16" id="KW-0515">Mutator protein</keyword>
<keyword evidence="11 16" id="KW-0460">Magnesium</keyword>
<dbReference type="Proteomes" id="UP000011058">
    <property type="component" value="Chromosome"/>
</dbReference>
<dbReference type="PANTHER" id="PTHR11076:SF33">
    <property type="entry name" value="DNA POLYMERASE KAPPA"/>
    <property type="match status" value="1"/>
</dbReference>
<name>I0K9U4_9BACT</name>
<dbReference type="EC" id="2.7.7.7" evidence="16"/>
<proteinExistence type="inferred from homology"/>
<evidence type="ECO:0000256" key="1">
    <source>
        <dbReference type="ARBA" id="ARBA00004496"/>
    </source>
</evidence>
<dbReference type="AlphaFoldDB" id="I0K9U4"/>
<feature type="active site" evidence="16">
    <location>
        <position position="108"/>
    </location>
</feature>
<dbReference type="InterPro" id="IPR036775">
    <property type="entry name" value="DNA_pol_Y-fam_lit_finger_sf"/>
</dbReference>
<dbReference type="InterPro" id="IPR022880">
    <property type="entry name" value="DNApol_IV"/>
</dbReference>
<dbReference type="InterPro" id="IPR001126">
    <property type="entry name" value="UmuC"/>
</dbReference>
<gene>
    <name evidence="16" type="primary">dinB</name>
    <name evidence="18" type="ORF">FAES_2888</name>
</gene>
<evidence type="ECO:0000259" key="17">
    <source>
        <dbReference type="PROSITE" id="PS50173"/>
    </source>
</evidence>
<evidence type="ECO:0000256" key="12">
    <source>
        <dbReference type="ARBA" id="ARBA00022932"/>
    </source>
</evidence>
<keyword evidence="8 16" id="KW-0235">DNA replication</keyword>
<dbReference type="KEGG" id="fae:FAES_2888"/>
<comment type="similarity">
    <text evidence="2 16">Belongs to the DNA polymerase type-Y family.</text>
</comment>
<dbReference type="SUPFAM" id="SSF56672">
    <property type="entry name" value="DNA/RNA polymerases"/>
    <property type="match status" value="1"/>
</dbReference>
<keyword evidence="7 16" id="KW-0548">Nucleotidyltransferase</keyword>
<keyword evidence="6 16" id="KW-0808">Transferase</keyword>
<dbReference type="InterPro" id="IPR043128">
    <property type="entry name" value="Rev_trsase/Diguanyl_cyclase"/>
</dbReference>
<evidence type="ECO:0000256" key="13">
    <source>
        <dbReference type="ARBA" id="ARBA00023125"/>
    </source>
</evidence>
<dbReference type="GO" id="GO:0003684">
    <property type="term" value="F:damaged DNA binding"/>
    <property type="evidence" value="ECO:0007669"/>
    <property type="project" value="InterPro"/>
</dbReference>
<dbReference type="eggNOG" id="COG0389">
    <property type="taxonomic scope" value="Bacteria"/>
</dbReference>
<dbReference type="FunFam" id="3.40.1170.60:FF:000001">
    <property type="entry name" value="DNA polymerase IV"/>
    <property type="match status" value="1"/>
</dbReference>
<dbReference type="Pfam" id="PF11799">
    <property type="entry name" value="IMS_C"/>
    <property type="match status" value="1"/>
</dbReference>
<dbReference type="GO" id="GO:0042276">
    <property type="term" value="P:error-prone translesion synthesis"/>
    <property type="evidence" value="ECO:0007669"/>
    <property type="project" value="TreeGrafter"/>
</dbReference>
<dbReference type="Gene3D" id="3.30.70.270">
    <property type="match status" value="1"/>
</dbReference>
<evidence type="ECO:0000256" key="16">
    <source>
        <dbReference type="HAMAP-Rule" id="MF_01113"/>
    </source>
</evidence>
<dbReference type="Gene3D" id="3.30.1490.100">
    <property type="entry name" value="DNA polymerase, Y-family, little finger domain"/>
    <property type="match status" value="1"/>
</dbReference>
<evidence type="ECO:0000256" key="3">
    <source>
        <dbReference type="ARBA" id="ARBA00011245"/>
    </source>
</evidence>
<dbReference type="GO" id="GO:0009432">
    <property type="term" value="P:SOS response"/>
    <property type="evidence" value="ECO:0007669"/>
    <property type="project" value="TreeGrafter"/>
</dbReference>
<protein>
    <recommendedName>
        <fullName evidence="16">DNA polymerase IV</fullName>
        <shortName evidence="16">Pol IV</shortName>
        <ecNumber evidence="16">2.7.7.7</ecNumber>
    </recommendedName>
</protein>
<dbReference type="Gene3D" id="1.10.150.20">
    <property type="entry name" value="5' to 3' exonuclease, C-terminal subdomain"/>
    <property type="match status" value="1"/>
</dbReference>
<dbReference type="GO" id="GO:0000287">
    <property type="term" value="F:magnesium ion binding"/>
    <property type="evidence" value="ECO:0007669"/>
    <property type="project" value="UniProtKB-UniRule"/>
</dbReference>
<comment type="function">
    <text evidence="16">Poorly processive, error-prone DNA polymerase involved in untargeted mutagenesis. Copies undamaged DNA at stalled replication forks, which arise in vivo from mismatched or misaligned primer ends. These misaligned primers can be extended by PolIV. Exhibits no 3'-5' exonuclease (proofreading) activity. May be involved in translesional synthesis, in conjunction with the beta clamp from PolIII.</text>
</comment>
<comment type="cofactor">
    <cofactor evidence="16">
        <name>Mg(2+)</name>
        <dbReference type="ChEBI" id="CHEBI:18420"/>
    </cofactor>
    <text evidence="16">Binds 2 magnesium ions per subunit.</text>
</comment>
<dbReference type="Pfam" id="PF00817">
    <property type="entry name" value="IMS"/>
    <property type="match status" value="1"/>
</dbReference>
<dbReference type="GO" id="GO:0006261">
    <property type="term" value="P:DNA-templated DNA replication"/>
    <property type="evidence" value="ECO:0007669"/>
    <property type="project" value="UniProtKB-UniRule"/>
</dbReference>
<dbReference type="EMBL" id="HE796683">
    <property type="protein sequence ID" value="CCH00897.1"/>
    <property type="molecule type" value="Genomic_DNA"/>
</dbReference>
<comment type="subunit">
    <text evidence="3 16">Monomer.</text>
</comment>
<evidence type="ECO:0000256" key="14">
    <source>
        <dbReference type="ARBA" id="ARBA00023204"/>
    </source>
</evidence>
<dbReference type="InterPro" id="IPR050116">
    <property type="entry name" value="DNA_polymerase-Y"/>
</dbReference>
<accession>I0K9U4</accession>
<evidence type="ECO:0000313" key="19">
    <source>
        <dbReference type="Proteomes" id="UP000011058"/>
    </source>
</evidence>
<dbReference type="OrthoDB" id="9808813at2"/>
<reference evidence="18 19" key="1">
    <citation type="journal article" date="2012" name="J. Bacteriol.">
        <title>Genome Sequence of Fibrella aestuarina BUZ 2T, a Filamentous Marine Bacterium.</title>
        <authorList>
            <person name="Filippini M."/>
            <person name="Qi W."/>
            <person name="Blom J."/>
            <person name="Goesmann A."/>
            <person name="Smits T.H."/>
            <person name="Bagheri H.C."/>
        </authorList>
    </citation>
    <scope>NUCLEOTIDE SEQUENCE [LARGE SCALE GENOMIC DNA]</scope>
    <source>
        <strain evidence="19">BUZ 2T</strain>
    </source>
</reference>
<feature type="binding site" evidence="16">
    <location>
        <position position="13"/>
    </location>
    <ligand>
        <name>Mg(2+)</name>
        <dbReference type="ChEBI" id="CHEBI:18420"/>
    </ligand>
</feature>
<feature type="site" description="Substrate discrimination" evidence="16">
    <location>
        <position position="18"/>
    </location>
</feature>
<dbReference type="Gene3D" id="3.40.1170.60">
    <property type="match status" value="1"/>
</dbReference>
<feature type="domain" description="UmuC" evidence="17">
    <location>
        <begin position="9"/>
        <end position="189"/>
    </location>
</feature>
<evidence type="ECO:0000256" key="15">
    <source>
        <dbReference type="ARBA" id="ARBA00049244"/>
    </source>
</evidence>
<dbReference type="HAMAP" id="MF_01113">
    <property type="entry name" value="DNApol_IV"/>
    <property type="match status" value="1"/>
</dbReference>
<sequence length="364" mass="40138">MTDVSVRKIIHIDMDAFYASVEQRDNPALRGKPVAVGGSRERGVVAAASYEARVFGVRSAMPSSTARRKCPDLLFVKPRFDVYKAVSQQIRAIFAEYTPLIEPLSLDEAYLDVTENRPGLASATQIAREIKVKIREATGLTASAGVSYNKFLAKLASDHNKPDGLFVIKPEAGLAFVESLRVGQFHGIGPATAGKMNQLGIATGLDLRHQTEAFLVRHFGKMGHFYHAIAHAIDNRPVRPDRERKSVGSETTFATDLFEWDELTDGLSGPITDLWQDCVRLQTTGRTLTLKIKFADFQQITRSRSFGSPIASEAQLTYLTHELLRTQLPLPKGVRLLGVSLSNLESTDGTVDQREIGRQLVIGF</sequence>
<dbReference type="SUPFAM" id="SSF100879">
    <property type="entry name" value="Lesion bypass DNA polymerase (Y-family), little finger domain"/>
    <property type="match status" value="1"/>
</dbReference>
<dbReference type="PANTHER" id="PTHR11076">
    <property type="entry name" value="DNA REPAIR POLYMERASE UMUC / TRANSFERASE FAMILY MEMBER"/>
    <property type="match status" value="1"/>
</dbReference>
<dbReference type="GO" id="GO:0003887">
    <property type="term" value="F:DNA-directed DNA polymerase activity"/>
    <property type="evidence" value="ECO:0007669"/>
    <property type="project" value="UniProtKB-UniRule"/>
</dbReference>
<dbReference type="FunFam" id="3.30.1490.100:FF:000004">
    <property type="entry name" value="DNA polymerase IV"/>
    <property type="match status" value="1"/>
</dbReference>
<keyword evidence="12 16" id="KW-0239">DNA-directed DNA polymerase</keyword>
<evidence type="ECO:0000256" key="10">
    <source>
        <dbReference type="ARBA" id="ARBA00022763"/>
    </source>
</evidence>
<keyword evidence="14 16" id="KW-0234">DNA repair</keyword>
<dbReference type="GO" id="GO:0006281">
    <property type="term" value="P:DNA repair"/>
    <property type="evidence" value="ECO:0007669"/>
    <property type="project" value="UniProtKB-UniRule"/>
</dbReference>
<feature type="binding site" evidence="16">
    <location>
        <position position="107"/>
    </location>
    <ligand>
        <name>Mg(2+)</name>
        <dbReference type="ChEBI" id="CHEBI:18420"/>
    </ligand>
</feature>
<dbReference type="NCBIfam" id="NF002677">
    <property type="entry name" value="PRK02406.1"/>
    <property type="match status" value="1"/>
</dbReference>
<evidence type="ECO:0000256" key="7">
    <source>
        <dbReference type="ARBA" id="ARBA00022695"/>
    </source>
</evidence>
<keyword evidence="10 16" id="KW-0227">DNA damage</keyword>
<dbReference type="HOGENOM" id="CLU_012348_1_2_10"/>
<evidence type="ECO:0000256" key="11">
    <source>
        <dbReference type="ARBA" id="ARBA00022842"/>
    </source>
</evidence>
<evidence type="ECO:0000256" key="4">
    <source>
        <dbReference type="ARBA" id="ARBA00022457"/>
    </source>
</evidence>
<dbReference type="InterPro" id="IPR043502">
    <property type="entry name" value="DNA/RNA_pol_sf"/>
</dbReference>
<evidence type="ECO:0000256" key="8">
    <source>
        <dbReference type="ARBA" id="ARBA00022705"/>
    </source>
</evidence>